<name>A0A9W8NYZ2_9AGAR</name>
<organism evidence="1 2">
    <name type="scientific">Lentinula detonsa</name>
    <dbReference type="NCBI Taxonomy" id="2804962"/>
    <lineage>
        <taxon>Eukaryota</taxon>
        <taxon>Fungi</taxon>
        <taxon>Dikarya</taxon>
        <taxon>Basidiomycota</taxon>
        <taxon>Agaricomycotina</taxon>
        <taxon>Agaricomycetes</taxon>
        <taxon>Agaricomycetidae</taxon>
        <taxon>Agaricales</taxon>
        <taxon>Marasmiineae</taxon>
        <taxon>Omphalotaceae</taxon>
        <taxon>Lentinula</taxon>
    </lineage>
</organism>
<gene>
    <name evidence="1" type="ORF">DFH05DRAFT_1525933</name>
</gene>
<dbReference type="AlphaFoldDB" id="A0A9W8NYZ2"/>
<evidence type="ECO:0000313" key="2">
    <source>
        <dbReference type="Proteomes" id="UP001142393"/>
    </source>
</evidence>
<dbReference type="EMBL" id="JANVFU010000008">
    <property type="protein sequence ID" value="KAJ3743634.1"/>
    <property type="molecule type" value="Genomic_DNA"/>
</dbReference>
<comment type="caution">
    <text evidence="1">The sequence shown here is derived from an EMBL/GenBank/DDBJ whole genome shotgun (WGS) entry which is preliminary data.</text>
</comment>
<sequence length="175" mass="19068">MLQPLYPETIRETPSLGCLYGSKPKVHPSGAHTSRMPKQGIYTHSTTANVKVSDVGSNSMVLSAPSLLDLLTDDNEAPADREVLEQAFLDQPDPYDLAETDRVDAAIHADPADELMVFCSTACWAVADYVKLDSPALAELILPRKTDLVAQKQSVARAEADQIGDEDDWDVDDNI</sequence>
<keyword evidence="2" id="KW-1185">Reference proteome</keyword>
<reference evidence="1 2" key="1">
    <citation type="journal article" date="2023" name="Proc. Natl. Acad. Sci. U.S.A.">
        <title>A global phylogenomic analysis of the shiitake genus Lentinula.</title>
        <authorList>
            <person name="Sierra-Patev S."/>
            <person name="Min B."/>
            <person name="Naranjo-Ortiz M."/>
            <person name="Looney B."/>
            <person name="Konkel Z."/>
            <person name="Slot J.C."/>
            <person name="Sakamoto Y."/>
            <person name="Steenwyk J.L."/>
            <person name="Rokas A."/>
            <person name="Carro J."/>
            <person name="Camarero S."/>
            <person name="Ferreira P."/>
            <person name="Molpeceres G."/>
            <person name="Ruiz-Duenas F.J."/>
            <person name="Serrano A."/>
            <person name="Henrissat B."/>
            <person name="Drula E."/>
            <person name="Hughes K.W."/>
            <person name="Mata J.L."/>
            <person name="Ishikawa N.K."/>
            <person name="Vargas-Isla R."/>
            <person name="Ushijima S."/>
            <person name="Smith C.A."/>
            <person name="Donoghue J."/>
            <person name="Ahrendt S."/>
            <person name="Andreopoulos W."/>
            <person name="He G."/>
            <person name="LaButti K."/>
            <person name="Lipzen A."/>
            <person name="Ng V."/>
            <person name="Riley R."/>
            <person name="Sandor L."/>
            <person name="Barry K."/>
            <person name="Martinez A.T."/>
            <person name="Xiao Y."/>
            <person name="Gibbons J.G."/>
            <person name="Terashima K."/>
            <person name="Grigoriev I.V."/>
            <person name="Hibbett D."/>
        </authorList>
    </citation>
    <scope>NUCLEOTIDE SEQUENCE [LARGE SCALE GENOMIC DNA]</scope>
    <source>
        <strain evidence="1 2">TFB7810</strain>
    </source>
</reference>
<protein>
    <submittedName>
        <fullName evidence="1">Uncharacterized protein</fullName>
    </submittedName>
</protein>
<evidence type="ECO:0000313" key="1">
    <source>
        <dbReference type="EMBL" id="KAJ3743634.1"/>
    </source>
</evidence>
<accession>A0A9W8NYZ2</accession>
<proteinExistence type="predicted"/>
<dbReference type="Proteomes" id="UP001142393">
    <property type="component" value="Unassembled WGS sequence"/>
</dbReference>